<evidence type="ECO:0000256" key="10">
    <source>
        <dbReference type="PROSITE-ProRule" id="PRU00108"/>
    </source>
</evidence>
<evidence type="ECO:0000256" key="2">
    <source>
        <dbReference type="ARBA" id="ARBA00010338"/>
    </source>
</evidence>
<dbReference type="Gene3D" id="3.30.530.20">
    <property type="match status" value="1"/>
</dbReference>
<feature type="DNA-binding region" description="Homeobox" evidence="10">
    <location>
        <begin position="24"/>
        <end position="87"/>
    </location>
</feature>
<evidence type="ECO:0000313" key="17">
    <source>
        <dbReference type="Proteomes" id="UP001604277"/>
    </source>
</evidence>
<feature type="compositionally biased region" description="Polar residues" evidence="13">
    <location>
        <begin position="1"/>
        <end position="15"/>
    </location>
</feature>
<dbReference type="GO" id="GO:0005634">
    <property type="term" value="C:nucleus"/>
    <property type="evidence" value="ECO:0007669"/>
    <property type="project" value="UniProtKB-SubCell"/>
</dbReference>
<evidence type="ECO:0000256" key="11">
    <source>
        <dbReference type="RuleBase" id="RU000682"/>
    </source>
</evidence>
<dbReference type="SUPFAM" id="SSF46689">
    <property type="entry name" value="Homeodomain-like"/>
    <property type="match status" value="1"/>
</dbReference>
<proteinExistence type="inferred from homology"/>
<evidence type="ECO:0000259" key="15">
    <source>
        <dbReference type="PROSITE" id="PS50848"/>
    </source>
</evidence>
<dbReference type="SUPFAM" id="SSF55961">
    <property type="entry name" value="Bet v1-like"/>
    <property type="match status" value="1"/>
</dbReference>
<evidence type="ECO:0000256" key="1">
    <source>
        <dbReference type="ARBA" id="ARBA00004123"/>
    </source>
</evidence>
<dbReference type="InterPro" id="IPR044830">
    <property type="entry name" value="HD-Zip_III"/>
</dbReference>
<organism evidence="16 17">
    <name type="scientific">Forsythia ovata</name>
    <dbReference type="NCBI Taxonomy" id="205694"/>
    <lineage>
        <taxon>Eukaryota</taxon>
        <taxon>Viridiplantae</taxon>
        <taxon>Streptophyta</taxon>
        <taxon>Embryophyta</taxon>
        <taxon>Tracheophyta</taxon>
        <taxon>Spermatophyta</taxon>
        <taxon>Magnoliopsida</taxon>
        <taxon>eudicotyledons</taxon>
        <taxon>Gunneridae</taxon>
        <taxon>Pentapetalae</taxon>
        <taxon>asterids</taxon>
        <taxon>lamiids</taxon>
        <taxon>Lamiales</taxon>
        <taxon>Oleaceae</taxon>
        <taxon>Forsythieae</taxon>
        <taxon>Forsythia</taxon>
    </lineage>
</organism>
<evidence type="ECO:0000256" key="4">
    <source>
        <dbReference type="ARBA" id="ARBA00023015"/>
    </source>
</evidence>
<dbReference type="InterPro" id="IPR001356">
    <property type="entry name" value="HD"/>
</dbReference>
<evidence type="ECO:0000256" key="3">
    <source>
        <dbReference type="ARBA" id="ARBA00022782"/>
    </source>
</evidence>
<keyword evidence="5 12" id="KW-0175">Coiled coil</keyword>
<dbReference type="AlphaFoldDB" id="A0ABD1WGM8"/>
<keyword evidence="17" id="KW-1185">Reference proteome</keyword>
<dbReference type="InterPro" id="IPR023393">
    <property type="entry name" value="START-like_dom_sf"/>
</dbReference>
<dbReference type="Pfam" id="PF01852">
    <property type="entry name" value="START"/>
    <property type="match status" value="1"/>
</dbReference>
<dbReference type="PROSITE" id="PS50071">
    <property type="entry name" value="HOMEOBOX_2"/>
    <property type="match status" value="1"/>
</dbReference>
<dbReference type="InterPro" id="IPR009057">
    <property type="entry name" value="Homeodomain-like_sf"/>
</dbReference>
<dbReference type="GO" id="GO:0003677">
    <property type="term" value="F:DNA binding"/>
    <property type="evidence" value="ECO:0007669"/>
    <property type="project" value="UniProtKB-UniRule"/>
</dbReference>
<dbReference type="EMBL" id="JBFOLJ010000003">
    <property type="protein sequence ID" value="KAL2548848.1"/>
    <property type="molecule type" value="Genomic_DNA"/>
</dbReference>
<dbReference type="GO" id="GO:0030154">
    <property type="term" value="P:cell differentiation"/>
    <property type="evidence" value="ECO:0007669"/>
    <property type="project" value="UniProtKB-KW"/>
</dbReference>
<evidence type="ECO:0000256" key="5">
    <source>
        <dbReference type="ARBA" id="ARBA00023054"/>
    </source>
</evidence>
<dbReference type="InterPro" id="IPR002913">
    <property type="entry name" value="START_lipid-bd_dom"/>
</dbReference>
<keyword evidence="6 10" id="KW-0238">DNA-binding</keyword>
<dbReference type="SMART" id="SM00389">
    <property type="entry name" value="HOX"/>
    <property type="match status" value="1"/>
</dbReference>
<dbReference type="CDD" id="cd00086">
    <property type="entry name" value="homeodomain"/>
    <property type="match status" value="1"/>
</dbReference>
<name>A0ABD1WGM8_9LAMI</name>
<evidence type="ECO:0000256" key="6">
    <source>
        <dbReference type="ARBA" id="ARBA00023125"/>
    </source>
</evidence>
<gene>
    <name evidence="16" type="ORF">Fot_10378</name>
</gene>
<accession>A0ABD1WGM8</accession>
<protein>
    <submittedName>
        <fullName evidence="16">Homeobox-leucine zipper protein REVOLUTA</fullName>
    </submittedName>
</protein>
<evidence type="ECO:0000256" key="13">
    <source>
        <dbReference type="SAM" id="MobiDB-lite"/>
    </source>
</evidence>
<reference evidence="17" key="1">
    <citation type="submission" date="2024-07" db="EMBL/GenBank/DDBJ databases">
        <title>Two chromosome-level genome assemblies of Korean endemic species Abeliophyllum distichum and Forsythia ovata (Oleaceae).</title>
        <authorList>
            <person name="Jang H."/>
        </authorList>
    </citation>
    <scope>NUCLEOTIDE SEQUENCE [LARGE SCALE GENOMIC DNA]</scope>
</reference>
<feature type="coiled-coil region" evidence="12">
    <location>
        <begin position="82"/>
        <end position="109"/>
    </location>
</feature>
<evidence type="ECO:0000256" key="9">
    <source>
        <dbReference type="ARBA" id="ARBA00023242"/>
    </source>
</evidence>
<dbReference type="Proteomes" id="UP001604277">
    <property type="component" value="Unassembled WGS sequence"/>
</dbReference>
<evidence type="ECO:0000256" key="7">
    <source>
        <dbReference type="ARBA" id="ARBA00023155"/>
    </source>
</evidence>
<dbReference type="Pfam" id="PF00046">
    <property type="entry name" value="Homeodomain"/>
    <property type="match status" value="1"/>
</dbReference>
<dbReference type="Pfam" id="PF08670">
    <property type="entry name" value="MEKHLA"/>
    <property type="match status" value="1"/>
</dbReference>
<comment type="subcellular location">
    <subcellularLocation>
        <location evidence="1 10 11">Nucleus</location>
    </subcellularLocation>
</comment>
<feature type="domain" description="Homeobox" evidence="14">
    <location>
        <begin position="22"/>
        <end position="86"/>
    </location>
</feature>
<keyword evidence="7 10" id="KW-0371">Homeobox</keyword>
<evidence type="ECO:0000256" key="8">
    <source>
        <dbReference type="ARBA" id="ARBA00023163"/>
    </source>
</evidence>
<comment type="caution">
    <text evidence="16">The sequence shown here is derived from an EMBL/GenBank/DDBJ whole genome shotgun (WGS) entry which is preliminary data.</text>
</comment>
<dbReference type="PROSITE" id="PS50848">
    <property type="entry name" value="START"/>
    <property type="match status" value="1"/>
</dbReference>
<keyword evidence="3" id="KW-0221">Differentiation</keyword>
<comment type="similarity">
    <text evidence="2">Belongs to the HD-ZIP homeobox family. Class III subfamily.</text>
</comment>
<dbReference type="PANTHER" id="PTHR45950">
    <property type="entry name" value="HOMEOBOX-LEUCINE ZIPPER PROTEIN ATHB-14"/>
    <property type="match status" value="1"/>
</dbReference>
<evidence type="ECO:0000256" key="12">
    <source>
        <dbReference type="SAM" id="Coils"/>
    </source>
</evidence>
<keyword evidence="9 10" id="KW-0539">Nucleus</keyword>
<sequence>MTTAENVVGESSNHGKGTKRSREVGAKYARYTDEQIALLEKLYAECENPSRIQRLQILNAHPVLKNIENRQLKIWFQNRRCREKQKKENSELQTENRSLIAANKLLRQEIDVCVKKMAQLVSENEHLRNQVLTLTAPTTATELSYEPEANSPQLSFMTADNNRGLLLLAEETKNEFLSKATGTAIDWIPVPLLKLPAPNSLGNVCISHACVGVAARAFAVVPFDPIKACSNTMEILKDRPSWSRDCRNLEVLVNFSANNGGTIELVYTQFYAPTTLASARDFWTLRYTSIFEDGSLVVCEKSISGSDAGPSSPAALEFVRGRMLASGYLIRPFVGGRSTIHIVDHLDLEASSVPEVLQPVYKSSELVAERMTVSALHYIERLANEMVDKQTHDFRKEPDIYRSFSQRLSRSFNDAVNGFTEDGWSLINADASDDLLLSIKRTSLEAVTNHDSILCVKASLLLQNVSPAKLVRLLRESRSDWMNFNFDDHSVAFLKSASFVFPGSHTHDLSENAVLLGHTINEDEILEIIRFERFAHRRRDVSPGILYHLQICNGKEDSGVGAFSELIFAPIDSTVPNDAILLSSGFRIFSLPSNTDIGSATRCNVHAATMLVLAFQFPFESHLQEEVATMARQYVSHVITSVKNMSLAAIPSGSNPTMNSNEANPSMELKVTLGSISAVNLANWISQSYRSSVGAELLSFNCQSSDSLSVQLWHHQYAILCFSFTSNPICLYANQTGLKMLQTTPENLQTLTVDKIFGDSNALSLYSVIPTIMQQGYAILPPGHLLSVMNDCVPYEQAVVWRVNSPDGSVHCLALAFTSWSSL</sequence>
<evidence type="ECO:0000313" key="16">
    <source>
        <dbReference type="EMBL" id="KAL2548848.1"/>
    </source>
</evidence>
<evidence type="ECO:0000259" key="14">
    <source>
        <dbReference type="PROSITE" id="PS50071"/>
    </source>
</evidence>
<dbReference type="PANTHER" id="PTHR45950:SF10">
    <property type="entry name" value="HOMEOBOX-LEUCINE ZIPPER PROTEIN REVOLUTA"/>
    <property type="match status" value="1"/>
</dbReference>
<dbReference type="SMART" id="SM00234">
    <property type="entry name" value="START"/>
    <property type="match status" value="1"/>
</dbReference>
<feature type="domain" description="START" evidence="15">
    <location>
        <begin position="158"/>
        <end position="391"/>
    </location>
</feature>
<dbReference type="Gene3D" id="1.10.10.60">
    <property type="entry name" value="Homeodomain-like"/>
    <property type="match status" value="1"/>
</dbReference>
<keyword evidence="8" id="KW-0804">Transcription</keyword>
<dbReference type="InterPro" id="IPR013978">
    <property type="entry name" value="MEKHLA"/>
</dbReference>
<keyword evidence="4" id="KW-0805">Transcription regulation</keyword>
<feature type="region of interest" description="Disordered" evidence="13">
    <location>
        <begin position="1"/>
        <end position="22"/>
    </location>
</feature>